<keyword evidence="7" id="KW-0479">Metal-binding</keyword>
<keyword evidence="10" id="KW-0408">Iron</keyword>
<evidence type="ECO:0000256" key="9">
    <source>
        <dbReference type="ARBA" id="ARBA00023002"/>
    </source>
</evidence>
<evidence type="ECO:0000256" key="1">
    <source>
        <dbReference type="ARBA" id="ARBA00001971"/>
    </source>
</evidence>
<evidence type="ECO:0000256" key="3">
    <source>
        <dbReference type="ARBA" id="ARBA00004721"/>
    </source>
</evidence>
<dbReference type="SUPFAM" id="SSF48264">
    <property type="entry name" value="Cytochrome P450"/>
    <property type="match status" value="1"/>
</dbReference>
<dbReference type="GO" id="GO:0016020">
    <property type="term" value="C:membrane"/>
    <property type="evidence" value="ECO:0007669"/>
    <property type="project" value="UniProtKB-SubCell"/>
</dbReference>
<keyword evidence="11" id="KW-0503">Monooxygenase</keyword>
<dbReference type="PANTHER" id="PTHR24305:SF166">
    <property type="entry name" value="CYTOCHROME P450 12A4, MITOCHONDRIAL-RELATED"/>
    <property type="match status" value="1"/>
</dbReference>
<evidence type="ECO:0000256" key="5">
    <source>
        <dbReference type="ARBA" id="ARBA00022617"/>
    </source>
</evidence>
<organism evidence="13 14">
    <name type="scientific">Cristinia sonorae</name>
    <dbReference type="NCBI Taxonomy" id="1940300"/>
    <lineage>
        <taxon>Eukaryota</taxon>
        <taxon>Fungi</taxon>
        <taxon>Dikarya</taxon>
        <taxon>Basidiomycota</taxon>
        <taxon>Agaricomycotina</taxon>
        <taxon>Agaricomycetes</taxon>
        <taxon>Agaricomycetidae</taxon>
        <taxon>Agaricales</taxon>
        <taxon>Pleurotineae</taxon>
        <taxon>Stephanosporaceae</taxon>
        <taxon>Cristinia</taxon>
    </lineage>
</organism>
<comment type="pathway">
    <text evidence="3">Secondary metabolite biosynthesis; terpenoid biosynthesis.</text>
</comment>
<dbReference type="GO" id="GO:0005506">
    <property type="term" value="F:iron ion binding"/>
    <property type="evidence" value="ECO:0007669"/>
    <property type="project" value="InterPro"/>
</dbReference>
<dbReference type="GO" id="GO:0004497">
    <property type="term" value="F:monooxygenase activity"/>
    <property type="evidence" value="ECO:0007669"/>
    <property type="project" value="UniProtKB-KW"/>
</dbReference>
<dbReference type="Pfam" id="PF00067">
    <property type="entry name" value="p450"/>
    <property type="match status" value="1"/>
</dbReference>
<keyword evidence="14" id="KW-1185">Reference proteome</keyword>
<keyword evidence="5" id="KW-0349">Heme</keyword>
<comment type="cofactor">
    <cofactor evidence="1">
        <name>heme</name>
        <dbReference type="ChEBI" id="CHEBI:30413"/>
    </cofactor>
</comment>
<reference evidence="13" key="1">
    <citation type="journal article" date="2021" name="New Phytol.">
        <title>Evolutionary innovations through gain and loss of genes in the ectomycorrhizal Boletales.</title>
        <authorList>
            <person name="Wu G."/>
            <person name="Miyauchi S."/>
            <person name="Morin E."/>
            <person name="Kuo A."/>
            <person name="Drula E."/>
            <person name="Varga T."/>
            <person name="Kohler A."/>
            <person name="Feng B."/>
            <person name="Cao Y."/>
            <person name="Lipzen A."/>
            <person name="Daum C."/>
            <person name="Hundley H."/>
            <person name="Pangilinan J."/>
            <person name="Johnson J."/>
            <person name="Barry K."/>
            <person name="LaButti K."/>
            <person name="Ng V."/>
            <person name="Ahrendt S."/>
            <person name="Min B."/>
            <person name="Choi I.G."/>
            <person name="Park H."/>
            <person name="Plett J.M."/>
            <person name="Magnuson J."/>
            <person name="Spatafora J.W."/>
            <person name="Nagy L.G."/>
            <person name="Henrissat B."/>
            <person name="Grigoriev I.V."/>
            <person name="Yang Z.L."/>
            <person name="Xu J."/>
            <person name="Martin F.M."/>
        </authorList>
    </citation>
    <scope>NUCLEOTIDE SEQUENCE</scope>
    <source>
        <strain evidence="13">KKN 215</strain>
    </source>
</reference>
<name>A0A8K0XPP8_9AGAR</name>
<comment type="similarity">
    <text evidence="4">Belongs to the cytochrome P450 family.</text>
</comment>
<dbReference type="InterPro" id="IPR036396">
    <property type="entry name" value="Cyt_P450_sf"/>
</dbReference>
<evidence type="ECO:0000256" key="11">
    <source>
        <dbReference type="ARBA" id="ARBA00023033"/>
    </source>
</evidence>
<evidence type="ECO:0000256" key="4">
    <source>
        <dbReference type="ARBA" id="ARBA00010617"/>
    </source>
</evidence>
<sequence>MRAVLGPPKTTLSALLASRAGANQRLRRSFELTNTFVSADPDIHNTFVTKASALIQDQRSPKARVAFAELCRVIVDDYFHAAGPSSATIPFDDVIQVVVFKAILCSLFGADLDALENDSVLFSARAINVLWQLSKDPKSSPPVEMLPTLNNNLRRWLPTYENPLDYIIPTYETMWRVIAVTVALIHVHPSPRSTSAADGGSNTLRDSFVAFLDNPTRGQFQHWAEHSDDNRVQPSVEAVIQESIRLRPPTKRISRTIPAPLSRTTSQVCDSESDAITVVADIAALHYDPAIWNPITTSTPSSSPLEFDPSRFHPSRLTDLQKQCMLGFGFGRLKCVARDWAPLTAAVIVAAVVARVGSEHDLQHSEGEEKGRGQWAIVNGGRGVGGRDGWDGWVFERV</sequence>
<evidence type="ECO:0000256" key="8">
    <source>
        <dbReference type="ARBA" id="ARBA00022989"/>
    </source>
</evidence>
<dbReference type="InterPro" id="IPR050121">
    <property type="entry name" value="Cytochrome_P450_monoxygenase"/>
</dbReference>
<dbReference type="AlphaFoldDB" id="A0A8K0XPP8"/>
<keyword evidence="9" id="KW-0560">Oxidoreductase</keyword>
<comment type="caution">
    <text evidence="13">The sequence shown here is derived from an EMBL/GenBank/DDBJ whole genome shotgun (WGS) entry which is preliminary data.</text>
</comment>
<evidence type="ECO:0000256" key="10">
    <source>
        <dbReference type="ARBA" id="ARBA00023004"/>
    </source>
</evidence>
<accession>A0A8K0XPP8</accession>
<dbReference type="OrthoDB" id="10029320at2759"/>
<evidence type="ECO:0000256" key="6">
    <source>
        <dbReference type="ARBA" id="ARBA00022692"/>
    </source>
</evidence>
<dbReference type="Proteomes" id="UP000813824">
    <property type="component" value="Unassembled WGS sequence"/>
</dbReference>
<protein>
    <submittedName>
        <fullName evidence="13">Cytochrome P450</fullName>
    </submittedName>
</protein>
<dbReference type="InterPro" id="IPR001128">
    <property type="entry name" value="Cyt_P450"/>
</dbReference>
<evidence type="ECO:0000313" key="13">
    <source>
        <dbReference type="EMBL" id="KAH8100301.1"/>
    </source>
</evidence>
<comment type="subcellular location">
    <subcellularLocation>
        <location evidence="2">Membrane</location>
    </subcellularLocation>
</comment>
<dbReference type="Gene3D" id="1.10.630.10">
    <property type="entry name" value="Cytochrome P450"/>
    <property type="match status" value="1"/>
</dbReference>
<keyword evidence="8" id="KW-1133">Transmembrane helix</keyword>
<dbReference type="GO" id="GO:0016705">
    <property type="term" value="F:oxidoreductase activity, acting on paired donors, with incorporation or reduction of molecular oxygen"/>
    <property type="evidence" value="ECO:0007669"/>
    <property type="project" value="InterPro"/>
</dbReference>
<gene>
    <name evidence="13" type="ORF">BXZ70DRAFT_893546</name>
</gene>
<evidence type="ECO:0000313" key="14">
    <source>
        <dbReference type="Proteomes" id="UP000813824"/>
    </source>
</evidence>
<evidence type="ECO:0000256" key="12">
    <source>
        <dbReference type="ARBA" id="ARBA00023136"/>
    </source>
</evidence>
<keyword evidence="6" id="KW-0812">Transmembrane</keyword>
<keyword evidence="12" id="KW-0472">Membrane</keyword>
<evidence type="ECO:0000256" key="7">
    <source>
        <dbReference type="ARBA" id="ARBA00022723"/>
    </source>
</evidence>
<dbReference type="PANTHER" id="PTHR24305">
    <property type="entry name" value="CYTOCHROME P450"/>
    <property type="match status" value="1"/>
</dbReference>
<dbReference type="EMBL" id="JAEVFJ010000016">
    <property type="protein sequence ID" value="KAH8100301.1"/>
    <property type="molecule type" value="Genomic_DNA"/>
</dbReference>
<proteinExistence type="inferred from homology"/>
<dbReference type="GO" id="GO:0020037">
    <property type="term" value="F:heme binding"/>
    <property type="evidence" value="ECO:0007669"/>
    <property type="project" value="InterPro"/>
</dbReference>
<evidence type="ECO:0000256" key="2">
    <source>
        <dbReference type="ARBA" id="ARBA00004370"/>
    </source>
</evidence>